<dbReference type="CDD" id="cd00090">
    <property type="entry name" value="HTH_ARSR"/>
    <property type="match status" value="1"/>
</dbReference>
<dbReference type="InterPro" id="IPR011991">
    <property type="entry name" value="ArsR-like_HTH"/>
</dbReference>
<name>A0ABP4S170_9MICO</name>
<gene>
    <name evidence="2" type="ORF">GCM10009807_05200</name>
</gene>
<dbReference type="InterPro" id="IPR036390">
    <property type="entry name" value="WH_DNA-bd_sf"/>
</dbReference>
<evidence type="ECO:0000259" key="1">
    <source>
        <dbReference type="Pfam" id="PF12802"/>
    </source>
</evidence>
<dbReference type="InterPro" id="IPR036388">
    <property type="entry name" value="WH-like_DNA-bd_sf"/>
</dbReference>
<reference evidence="3" key="1">
    <citation type="journal article" date="2019" name="Int. J. Syst. Evol. Microbiol.">
        <title>The Global Catalogue of Microorganisms (GCM) 10K type strain sequencing project: providing services to taxonomists for standard genome sequencing and annotation.</title>
        <authorList>
            <consortium name="The Broad Institute Genomics Platform"/>
            <consortium name="The Broad Institute Genome Sequencing Center for Infectious Disease"/>
            <person name="Wu L."/>
            <person name="Ma J."/>
        </authorList>
    </citation>
    <scope>NUCLEOTIDE SEQUENCE [LARGE SCALE GENOMIC DNA]</scope>
    <source>
        <strain evidence="3">JCM 15575</strain>
    </source>
</reference>
<dbReference type="RefSeq" id="WP_344051307.1">
    <property type="nucleotide sequence ID" value="NZ_BAAAPK010000001.1"/>
</dbReference>
<evidence type="ECO:0000313" key="2">
    <source>
        <dbReference type="EMBL" id="GAA1664080.1"/>
    </source>
</evidence>
<comment type="caution">
    <text evidence="2">The sequence shown here is derived from an EMBL/GenBank/DDBJ whole genome shotgun (WGS) entry which is preliminary data.</text>
</comment>
<dbReference type="Pfam" id="PF12802">
    <property type="entry name" value="MarR_2"/>
    <property type="match status" value="1"/>
</dbReference>
<dbReference type="Proteomes" id="UP001500596">
    <property type="component" value="Unassembled WGS sequence"/>
</dbReference>
<evidence type="ECO:0000313" key="3">
    <source>
        <dbReference type="Proteomes" id="UP001500596"/>
    </source>
</evidence>
<feature type="domain" description="HTH marR-type" evidence="1">
    <location>
        <begin position="10"/>
        <end position="59"/>
    </location>
</feature>
<accession>A0ABP4S170</accession>
<proteinExistence type="predicted"/>
<sequence>MSAWTFLTHHAHVLLQVSANPDASVLEIAEAAGISTRSAVKILGDLEAGGYLERHRRGRRNHYVVHPERHLRHPSNAAHTVGELLEALGDLT</sequence>
<dbReference type="SUPFAM" id="SSF46785">
    <property type="entry name" value="Winged helix' DNA-binding domain"/>
    <property type="match status" value="1"/>
</dbReference>
<dbReference type="Gene3D" id="1.10.10.10">
    <property type="entry name" value="Winged helix-like DNA-binding domain superfamily/Winged helix DNA-binding domain"/>
    <property type="match status" value="1"/>
</dbReference>
<organism evidence="2 3">
    <name type="scientific">Microbacterium lacus</name>
    <dbReference type="NCBI Taxonomy" id="415217"/>
    <lineage>
        <taxon>Bacteria</taxon>
        <taxon>Bacillati</taxon>
        <taxon>Actinomycetota</taxon>
        <taxon>Actinomycetes</taxon>
        <taxon>Micrococcales</taxon>
        <taxon>Microbacteriaceae</taxon>
        <taxon>Microbacterium</taxon>
    </lineage>
</organism>
<protein>
    <submittedName>
        <fullName evidence="2">MarR family transcriptional regulator</fullName>
    </submittedName>
</protein>
<dbReference type="EMBL" id="BAAAPK010000001">
    <property type="protein sequence ID" value="GAA1664080.1"/>
    <property type="molecule type" value="Genomic_DNA"/>
</dbReference>
<dbReference type="InterPro" id="IPR000835">
    <property type="entry name" value="HTH_MarR-typ"/>
</dbReference>
<keyword evidence="3" id="KW-1185">Reference proteome</keyword>